<dbReference type="AlphaFoldDB" id="A0A2K4ZKH6"/>
<protein>
    <submittedName>
        <fullName evidence="1">PD-(D/E)XK nuclease family transposase</fullName>
    </submittedName>
</protein>
<dbReference type="OrthoDB" id="9811201at2"/>
<organism evidence="1 2">
    <name type="scientific">Acetatifactor muris</name>
    <dbReference type="NCBI Taxonomy" id="879566"/>
    <lineage>
        <taxon>Bacteria</taxon>
        <taxon>Bacillati</taxon>
        <taxon>Bacillota</taxon>
        <taxon>Clostridia</taxon>
        <taxon>Lachnospirales</taxon>
        <taxon>Lachnospiraceae</taxon>
        <taxon>Acetatifactor</taxon>
    </lineage>
</organism>
<name>A0A2K4ZKH6_9FIRM</name>
<dbReference type="Proteomes" id="UP000236311">
    <property type="component" value="Unassembled WGS sequence"/>
</dbReference>
<evidence type="ECO:0000313" key="2">
    <source>
        <dbReference type="Proteomes" id="UP000236311"/>
    </source>
</evidence>
<dbReference type="EMBL" id="OFSM01000020">
    <property type="protein sequence ID" value="SOY30945.1"/>
    <property type="molecule type" value="Genomic_DNA"/>
</dbReference>
<accession>A0A2K4ZKH6</accession>
<evidence type="ECO:0000313" key="1">
    <source>
        <dbReference type="EMBL" id="SOY30945.1"/>
    </source>
</evidence>
<gene>
    <name evidence="1" type="ORF">AMURIS_03679</name>
</gene>
<dbReference type="Pfam" id="PF12784">
    <property type="entry name" value="PDDEXK_2"/>
    <property type="match status" value="1"/>
</dbReference>
<proteinExistence type="predicted"/>
<reference evidence="1 2" key="1">
    <citation type="submission" date="2018-01" db="EMBL/GenBank/DDBJ databases">
        <authorList>
            <person name="Gaut B.S."/>
            <person name="Morton B.R."/>
            <person name="Clegg M.T."/>
            <person name="Duvall M.R."/>
        </authorList>
    </citation>
    <scope>NUCLEOTIDE SEQUENCE [LARGE SCALE GENOMIC DNA]</scope>
    <source>
        <strain evidence="1">GP69</strain>
    </source>
</reference>
<keyword evidence="2" id="KW-1185">Reference proteome</keyword>
<dbReference type="RefSeq" id="WP_103240955.1">
    <property type="nucleotide sequence ID" value="NZ_JANJZD010000020.1"/>
</dbReference>
<sequence length="273" mass="31218">MIKEEILQDNKTVEQIVDDMNLFDDDLMSMVFDGNIEATGLLLRIILKRNDITIISVVGQRELQSPIADGRNVRLDILAKDNIGKHYNIEVQKKPEGAHTRRARFNSSMMDSRMLKEGQEFSELRDSYMVFITQTDIFCHGLPIYTINRHFEEIDDVFDDGSHIVYVNGSYKGDDAVGKLMHDFGCKNSKDIYYPELAKGLKHFKEEEGGRKAMCEAVEKYAEKKVAMKVKEERNLMTQIVAALVADKDDDTIIKELSCTLEQIIPLRTVMGK</sequence>